<keyword evidence="3" id="KW-1185">Reference proteome</keyword>
<evidence type="ECO:0000256" key="1">
    <source>
        <dbReference type="SAM" id="MobiDB-lite"/>
    </source>
</evidence>
<evidence type="ECO:0000313" key="3">
    <source>
        <dbReference type="Proteomes" id="UP001465976"/>
    </source>
</evidence>
<evidence type="ECO:0008006" key="4">
    <source>
        <dbReference type="Google" id="ProtNLM"/>
    </source>
</evidence>
<gene>
    <name evidence="2" type="ORF">V5O48_012006</name>
</gene>
<comment type="caution">
    <text evidence="2">The sequence shown here is derived from an EMBL/GenBank/DDBJ whole genome shotgun (WGS) entry which is preliminary data.</text>
</comment>
<dbReference type="EMBL" id="JBAHYK010001019">
    <property type="protein sequence ID" value="KAL0569957.1"/>
    <property type="molecule type" value="Genomic_DNA"/>
</dbReference>
<accession>A0ABR3F412</accession>
<feature type="compositionally biased region" description="Polar residues" evidence="1">
    <location>
        <begin position="1"/>
        <end position="10"/>
    </location>
</feature>
<dbReference type="Proteomes" id="UP001465976">
    <property type="component" value="Unassembled WGS sequence"/>
</dbReference>
<evidence type="ECO:0000313" key="2">
    <source>
        <dbReference type="EMBL" id="KAL0569957.1"/>
    </source>
</evidence>
<reference evidence="2 3" key="1">
    <citation type="submission" date="2024-02" db="EMBL/GenBank/DDBJ databases">
        <title>A draft genome for the cacao thread blight pathogen Marasmius crinis-equi.</title>
        <authorList>
            <person name="Cohen S.P."/>
            <person name="Baruah I.K."/>
            <person name="Amoako-Attah I."/>
            <person name="Bukari Y."/>
            <person name="Meinhardt L.W."/>
            <person name="Bailey B.A."/>
        </authorList>
    </citation>
    <scope>NUCLEOTIDE SEQUENCE [LARGE SCALE GENOMIC DNA]</scope>
    <source>
        <strain evidence="2 3">GH-76</strain>
    </source>
</reference>
<proteinExistence type="predicted"/>
<protein>
    <recommendedName>
        <fullName evidence="4">F-box domain-containing protein</fullName>
    </recommendedName>
</protein>
<sequence>MLESRSTVSSGAPILEARDTKELEEEDHENDFPWLHETLDKVGERQQEPQADIGQGRVALSQLRGLPAEIWEIIFSMVCLSTKSGYSLHIDCVSRPKVLDVPTITLSHVCSRWRRVVIGCPELWSSISIHFARLSYKSKYLLDFYLKNSSGHLLNVRAQQLDDDLHPLSKLDEEIWELLAQHLWRCRQLHLEAEYFNLPELLEGAAWQIDFPNLIIYKADIPNLHAREPDEIVEPGHSVWWKALLNAPKLSTLSTYCLLPSEIFPYSQLTTLSIQFLYAYETQELSQLFALCTQLEELTLGLTWHGIGILELRGPVHLHPVELPCVHTLIIECHGLDMHDPLFAQVLGSLRMPRVEFLRLQCNGNSVMANGWPTVLLSTLERTPLLRNFLLFIECHENPPRSTRNTPSLVSLLHAIPNVEALQLAIGRNSCVDGIVFLAHTDMFFSDLFTQLAGSGTSLVPKLADLRLFMTDVVLDAASLGRVVETAAARGLGQEFGGQTSPLCYLSVTRFQPPPLSEYDLSSFMRAKRYARLMPVELIPELVERMHDLEEHGVEIMIQEADGPPRVLKSHTMGPTR</sequence>
<organism evidence="2 3">
    <name type="scientific">Marasmius crinis-equi</name>
    <dbReference type="NCBI Taxonomy" id="585013"/>
    <lineage>
        <taxon>Eukaryota</taxon>
        <taxon>Fungi</taxon>
        <taxon>Dikarya</taxon>
        <taxon>Basidiomycota</taxon>
        <taxon>Agaricomycotina</taxon>
        <taxon>Agaricomycetes</taxon>
        <taxon>Agaricomycetidae</taxon>
        <taxon>Agaricales</taxon>
        <taxon>Marasmiineae</taxon>
        <taxon>Marasmiaceae</taxon>
        <taxon>Marasmius</taxon>
    </lineage>
</organism>
<feature type="region of interest" description="Disordered" evidence="1">
    <location>
        <begin position="1"/>
        <end position="29"/>
    </location>
</feature>
<dbReference type="Gene3D" id="1.20.1280.50">
    <property type="match status" value="1"/>
</dbReference>
<name>A0ABR3F412_9AGAR</name>